<proteinExistence type="predicted"/>
<protein>
    <submittedName>
        <fullName evidence="2">DUF3718 domain-containing protein</fullName>
    </submittedName>
</protein>
<sequence>MNILKATLYTGLVLSAALITTPTLAAKFVAADTSPGTQACMAVASNKAYKLRATLRDLRTSKAAINKLQCNNLPITEFVSLYNLNKSANYLNIEATTRTSIKDLAKVNMPTVTIITSPK</sequence>
<dbReference type="InterPro" id="IPR022193">
    <property type="entry name" value="DUF3718"/>
</dbReference>
<dbReference type="Proteomes" id="UP000324162">
    <property type="component" value="Unassembled WGS sequence"/>
</dbReference>
<feature type="signal peptide" evidence="1">
    <location>
        <begin position="1"/>
        <end position="25"/>
    </location>
</feature>
<comment type="caution">
    <text evidence="2">The sequence shown here is derived from an EMBL/GenBank/DDBJ whole genome shotgun (WGS) entry which is preliminary data.</text>
</comment>
<reference evidence="2 3" key="1">
    <citation type="submission" date="2019-01" db="EMBL/GenBank/DDBJ databases">
        <title>Genome sequences of marine Pseudoalteromonas species.</title>
        <authorList>
            <person name="Boraston A.B."/>
            <person name="Hehemann J.-H."/>
            <person name="Vickers C.J."/>
            <person name="Salama-Alber O."/>
            <person name="Abe K."/>
            <person name="Hettle A.J."/>
        </authorList>
    </citation>
    <scope>NUCLEOTIDE SEQUENCE [LARGE SCALE GENOMIC DNA]</scope>
    <source>
        <strain evidence="2 3">PS42</strain>
    </source>
</reference>
<gene>
    <name evidence="2" type="ORF">EU508_12310</name>
</gene>
<feature type="chain" id="PRO_5044493697" evidence="1">
    <location>
        <begin position="26"/>
        <end position="119"/>
    </location>
</feature>
<evidence type="ECO:0000313" key="2">
    <source>
        <dbReference type="EMBL" id="KAA1159351.1"/>
    </source>
</evidence>
<dbReference type="AlphaFoldDB" id="A0AB73BF54"/>
<name>A0AB73BF54_9GAMM</name>
<accession>A0AB73BF54</accession>
<dbReference type="RefSeq" id="WP_149614494.1">
    <property type="nucleotide sequence ID" value="NZ_JBBMQV010000026.1"/>
</dbReference>
<dbReference type="EMBL" id="SEUK01000051">
    <property type="protein sequence ID" value="KAA1159351.1"/>
    <property type="molecule type" value="Genomic_DNA"/>
</dbReference>
<keyword evidence="1" id="KW-0732">Signal</keyword>
<dbReference type="Pfam" id="PF12514">
    <property type="entry name" value="DUF3718"/>
    <property type="match status" value="1"/>
</dbReference>
<evidence type="ECO:0000313" key="3">
    <source>
        <dbReference type="Proteomes" id="UP000324162"/>
    </source>
</evidence>
<evidence type="ECO:0000256" key="1">
    <source>
        <dbReference type="SAM" id="SignalP"/>
    </source>
</evidence>
<organism evidence="2 3">
    <name type="scientific">Pseudoalteromonas fuliginea</name>
    <dbReference type="NCBI Taxonomy" id="1872678"/>
    <lineage>
        <taxon>Bacteria</taxon>
        <taxon>Pseudomonadati</taxon>
        <taxon>Pseudomonadota</taxon>
        <taxon>Gammaproteobacteria</taxon>
        <taxon>Alteromonadales</taxon>
        <taxon>Pseudoalteromonadaceae</taxon>
        <taxon>Pseudoalteromonas</taxon>
    </lineage>
</organism>